<evidence type="ECO:0000256" key="1">
    <source>
        <dbReference type="SAM" id="SignalP"/>
    </source>
</evidence>
<reference evidence="2 3" key="1">
    <citation type="journal article" date="2017" name="Nat. Microbiol.">
        <title>Natural product diversity associated with the nematode symbionts Photorhabdus and Xenorhabdus.</title>
        <authorList>
            <person name="Tobias N.J."/>
            <person name="Wolff H."/>
            <person name="Djahanschiri B."/>
            <person name="Grundmann F."/>
            <person name="Kronenwerth M."/>
            <person name="Shi Y.M."/>
            <person name="Simonyi S."/>
            <person name="Grun P."/>
            <person name="Shapiro-Ilan D."/>
            <person name="Pidot S.J."/>
            <person name="Stinear T.P."/>
            <person name="Ebersberger I."/>
            <person name="Bode H.B."/>
        </authorList>
    </citation>
    <scope>NUCLEOTIDE SEQUENCE [LARGE SCALE GENOMIC DNA]</scope>
    <source>
        <strain evidence="2 3">DSM 16342</strain>
    </source>
</reference>
<feature type="chain" id="PRO_5012067532" description="Lipoprotein" evidence="1">
    <location>
        <begin position="22"/>
        <end position="71"/>
    </location>
</feature>
<dbReference type="EMBL" id="NIBS01000010">
    <property type="protein sequence ID" value="PHM27669.1"/>
    <property type="molecule type" value="Genomic_DNA"/>
</dbReference>
<protein>
    <recommendedName>
        <fullName evidence="4">Lipoprotein</fullName>
    </recommendedName>
</protein>
<evidence type="ECO:0008006" key="4">
    <source>
        <dbReference type="Google" id="ProtNLM"/>
    </source>
</evidence>
<gene>
    <name evidence="2" type="ORF">Xbud_02249</name>
</gene>
<sequence length="71" mass="7654">MNKICALLFFAVMLCSGCATIVGKETQLVQINSQPSGAKFSIKDETGTEIAHGNTPQSVMLAKSDGHYFHH</sequence>
<proteinExistence type="predicted"/>
<feature type="signal peptide" evidence="1">
    <location>
        <begin position="1"/>
        <end position="21"/>
    </location>
</feature>
<name>A0A2D0J0E4_XENBU</name>
<dbReference type="Proteomes" id="UP000225833">
    <property type="component" value="Unassembled WGS sequence"/>
</dbReference>
<comment type="caution">
    <text evidence="2">The sequence shown here is derived from an EMBL/GenBank/DDBJ whole genome shotgun (WGS) entry which is preliminary data.</text>
</comment>
<evidence type="ECO:0000313" key="2">
    <source>
        <dbReference type="EMBL" id="PHM27669.1"/>
    </source>
</evidence>
<organism evidence="2 3">
    <name type="scientific">Xenorhabdus budapestensis</name>
    <dbReference type="NCBI Taxonomy" id="290110"/>
    <lineage>
        <taxon>Bacteria</taxon>
        <taxon>Pseudomonadati</taxon>
        <taxon>Pseudomonadota</taxon>
        <taxon>Gammaproteobacteria</taxon>
        <taxon>Enterobacterales</taxon>
        <taxon>Morganellaceae</taxon>
        <taxon>Xenorhabdus</taxon>
    </lineage>
</organism>
<keyword evidence="1" id="KW-0732">Signal</keyword>
<accession>A0A2D0J0E4</accession>
<dbReference type="AlphaFoldDB" id="A0A2D0J0E4"/>
<evidence type="ECO:0000313" key="3">
    <source>
        <dbReference type="Proteomes" id="UP000225833"/>
    </source>
</evidence>